<keyword evidence="11" id="KW-0418">Kinase</keyword>
<dbReference type="InterPro" id="IPR035963">
    <property type="entry name" value="FERM_2"/>
</dbReference>
<keyword evidence="27" id="KW-1185">Reference proteome</keyword>
<keyword evidence="7" id="KW-0963">Cytoplasm</keyword>
<dbReference type="InterPro" id="IPR011993">
    <property type="entry name" value="PH-like_dom_sf"/>
</dbReference>
<feature type="binding site" evidence="22">
    <location>
        <position position="457"/>
    </location>
    <ligand>
        <name>ATP</name>
        <dbReference type="ChEBI" id="CHEBI:30616"/>
    </ligand>
</feature>
<dbReference type="Gene3D" id="1.20.5.540">
    <property type="entry name" value="Single helix bin"/>
    <property type="match status" value="1"/>
</dbReference>
<dbReference type="SUPFAM" id="SSF68993">
    <property type="entry name" value="FAT domain of focal adhesion kinase"/>
    <property type="match status" value="1"/>
</dbReference>
<evidence type="ECO:0000256" key="3">
    <source>
        <dbReference type="ARBA" id="ARBA00004413"/>
    </source>
</evidence>
<evidence type="ECO:0000256" key="15">
    <source>
        <dbReference type="ARBA" id="ARBA00023137"/>
    </source>
</evidence>
<evidence type="ECO:0000256" key="18">
    <source>
        <dbReference type="ARBA" id="ARBA00039644"/>
    </source>
</evidence>
<dbReference type="Pfam" id="PF03623">
    <property type="entry name" value="Focal_AT"/>
    <property type="match status" value="1"/>
</dbReference>
<dbReference type="GO" id="GO:0004715">
    <property type="term" value="F:non-membrane spanning protein tyrosine kinase activity"/>
    <property type="evidence" value="ECO:0007669"/>
    <property type="project" value="UniProtKB-EC"/>
</dbReference>
<keyword evidence="9" id="KW-0808">Transferase</keyword>
<keyword evidence="17" id="KW-0966">Cell projection</keyword>
<evidence type="ECO:0000256" key="14">
    <source>
        <dbReference type="ARBA" id="ARBA00023136"/>
    </source>
</evidence>
<dbReference type="InterPro" id="IPR041784">
    <property type="entry name" value="FAK1/PYK2_FERM_C"/>
</dbReference>
<evidence type="ECO:0000256" key="17">
    <source>
        <dbReference type="ARBA" id="ARBA00023273"/>
    </source>
</evidence>
<dbReference type="PROSITE" id="PS00109">
    <property type="entry name" value="PROTEIN_KINASE_TYR"/>
    <property type="match status" value="1"/>
</dbReference>
<organism evidence="26 27">
    <name type="scientific">Electrophorus electricus</name>
    <name type="common">Electric eel</name>
    <name type="synonym">Gymnotus electricus</name>
    <dbReference type="NCBI Taxonomy" id="8005"/>
    <lineage>
        <taxon>Eukaryota</taxon>
        <taxon>Metazoa</taxon>
        <taxon>Chordata</taxon>
        <taxon>Craniata</taxon>
        <taxon>Vertebrata</taxon>
        <taxon>Euteleostomi</taxon>
        <taxon>Actinopterygii</taxon>
        <taxon>Neopterygii</taxon>
        <taxon>Teleostei</taxon>
        <taxon>Ostariophysi</taxon>
        <taxon>Gymnotiformes</taxon>
        <taxon>Gymnotoidei</taxon>
        <taxon>Gymnotidae</taxon>
        <taxon>Electrophorus</taxon>
    </lineage>
</organism>
<evidence type="ECO:0000259" key="25">
    <source>
        <dbReference type="PROSITE" id="PS50057"/>
    </source>
</evidence>
<evidence type="ECO:0000256" key="23">
    <source>
        <dbReference type="SAM" id="MobiDB-lite"/>
    </source>
</evidence>
<dbReference type="AlphaFoldDB" id="A0A4W4FRX2"/>
<dbReference type="GO" id="GO:0005925">
    <property type="term" value="C:focal adhesion"/>
    <property type="evidence" value="ECO:0007669"/>
    <property type="project" value="UniProtKB-SubCell"/>
</dbReference>
<dbReference type="Proteomes" id="UP000314983">
    <property type="component" value="Chromosome 4"/>
</dbReference>
<dbReference type="InterPro" id="IPR019749">
    <property type="entry name" value="Band_41_domain"/>
</dbReference>
<feature type="region of interest" description="Disordered" evidence="23">
    <location>
        <begin position="850"/>
        <end position="877"/>
    </location>
</feature>
<dbReference type="InterPro" id="IPR041390">
    <property type="entry name" value="FADK_N"/>
</dbReference>
<dbReference type="InterPro" id="IPR020635">
    <property type="entry name" value="Tyr_kinase_cat_dom"/>
</dbReference>
<dbReference type="InterPro" id="IPR001245">
    <property type="entry name" value="Ser-Thr/Tyr_kinase_cat_dom"/>
</dbReference>
<dbReference type="CDD" id="cd13190">
    <property type="entry name" value="FERM_C_FAK1"/>
    <property type="match status" value="1"/>
</dbReference>
<keyword evidence="6" id="KW-1003">Cell membrane</keyword>
<dbReference type="Gene3D" id="1.10.510.10">
    <property type="entry name" value="Transferase(Phosphotransferase) domain 1"/>
    <property type="match status" value="1"/>
</dbReference>
<evidence type="ECO:0000256" key="12">
    <source>
        <dbReference type="ARBA" id="ARBA00022840"/>
    </source>
</evidence>
<dbReference type="SMART" id="SM00295">
    <property type="entry name" value="B41"/>
    <property type="match status" value="1"/>
</dbReference>
<proteinExistence type="predicted"/>
<dbReference type="PANTHER" id="PTHR46221:SF9">
    <property type="entry name" value="NON-SPECIFIC PROTEIN-TYROSINE KINASE"/>
    <property type="match status" value="1"/>
</dbReference>
<dbReference type="EC" id="2.7.10.2" evidence="4"/>
<dbReference type="GO" id="GO:0030154">
    <property type="term" value="P:cell differentiation"/>
    <property type="evidence" value="ECO:0007669"/>
    <property type="project" value="UniProtKB-ARBA"/>
</dbReference>
<keyword evidence="14" id="KW-0472">Membrane</keyword>
<feature type="region of interest" description="Disordered" evidence="23">
    <location>
        <begin position="703"/>
        <end position="766"/>
    </location>
</feature>
<keyword evidence="13" id="KW-0965">Cell junction</keyword>
<dbReference type="InterPro" id="IPR036137">
    <property type="entry name" value="Focal_adhe_kin_target_dom_sf"/>
</dbReference>
<reference evidence="26" key="5">
    <citation type="submission" date="2025-09" db="UniProtKB">
        <authorList>
            <consortium name="Ensembl"/>
        </authorList>
    </citation>
    <scope>IDENTIFICATION</scope>
</reference>
<dbReference type="GO" id="GO:0005886">
    <property type="term" value="C:plasma membrane"/>
    <property type="evidence" value="ECO:0007669"/>
    <property type="project" value="UniProtKB-SubCell"/>
</dbReference>
<dbReference type="Pfam" id="PF21477">
    <property type="entry name" value="FERM_C_FAK1"/>
    <property type="match status" value="1"/>
</dbReference>
<dbReference type="GO" id="GO:0008284">
    <property type="term" value="P:positive regulation of cell population proliferation"/>
    <property type="evidence" value="ECO:0007669"/>
    <property type="project" value="UniProtKB-ARBA"/>
</dbReference>
<dbReference type="InterPro" id="IPR000299">
    <property type="entry name" value="FERM_domain"/>
</dbReference>
<dbReference type="InterPro" id="IPR017441">
    <property type="entry name" value="Protein_kinase_ATP_BS"/>
</dbReference>
<dbReference type="FunFam" id="1.20.80.10:FF:000004">
    <property type="entry name" value="Protein-tyrosine kinase 2-beta isoform 1"/>
    <property type="match status" value="1"/>
</dbReference>
<dbReference type="Gene3D" id="3.10.20.90">
    <property type="entry name" value="Phosphatidylinositol 3-kinase Catalytic Subunit, Chain A, domain 1"/>
    <property type="match status" value="1"/>
</dbReference>
<dbReference type="GeneTree" id="ENSGT00940000155113"/>
<evidence type="ECO:0000256" key="11">
    <source>
        <dbReference type="ARBA" id="ARBA00022777"/>
    </source>
</evidence>
<dbReference type="SUPFAM" id="SSF54236">
    <property type="entry name" value="Ubiquitin-like"/>
    <property type="match status" value="1"/>
</dbReference>
<dbReference type="FunFam" id="3.10.20.90:FF:000021">
    <property type="entry name" value="focal adhesion kinase 1 isoform X1"/>
    <property type="match status" value="1"/>
</dbReference>
<dbReference type="InterPro" id="IPR008266">
    <property type="entry name" value="Tyr_kinase_AS"/>
</dbReference>
<reference evidence="26" key="4">
    <citation type="submission" date="2025-08" db="UniProtKB">
        <authorList>
            <consortium name="Ensembl"/>
        </authorList>
    </citation>
    <scope>IDENTIFICATION</scope>
</reference>
<evidence type="ECO:0000256" key="2">
    <source>
        <dbReference type="ARBA" id="ARBA00004246"/>
    </source>
</evidence>
<evidence type="ECO:0000256" key="10">
    <source>
        <dbReference type="ARBA" id="ARBA00022741"/>
    </source>
</evidence>
<dbReference type="GO" id="GO:0005524">
    <property type="term" value="F:ATP binding"/>
    <property type="evidence" value="ECO:0007669"/>
    <property type="project" value="UniProtKB-UniRule"/>
</dbReference>
<dbReference type="Gene3D" id="3.30.200.20">
    <property type="entry name" value="Phosphorylase Kinase, domain 1"/>
    <property type="match status" value="1"/>
</dbReference>
<dbReference type="InterPro" id="IPR005189">
    <property type="entry name" value="Focal_adhesion_kin_target_dom"/>
</dbReference>
<dbReference type="SMART" id="SM00219">
    <property type="entry name" value="TyrKc"/>
    <property type="match status" value="1"/>
</dbReference>
<evidence type="ECO:0000256" key="21">
    <source>
        <dbReference type="ARBA" id="ARBA00051245"/>
    </source>
</evidence>
<gene>
    <name evidence="26" type="primary">ptk2aa</name>
</gene>
<evidence type="ECO:0000256" key="20">
    <source>
        <dbReference type="ARBA" id="ARBA00043012"/>
    </source>
</evidence>
<dbReference type="CDD" id="cd05056">
    <property type="entry name" value="PTKc_FAK"/>
    <property type="match status" value="1"/>
</dbReference>
<dbReference type="Ensembl" id="ENSEEET00000028008.2">
    <property type="protein sequence ID" value="ENSEEEP00000027690.2"/>
    <property type="gene ID" value="ENSEEEG00000013275.2"/>
</dbReference>
<keyword evidence="10 22" id="KW-0547">Nucleotide-binding</keyword>
<dbReference type="Pfam" id="PF07714">
    <property type="entry name" value="PK_Tyr_Ser-Thr"/>
    <property type="match status" value="1"/>
</dbReference>
<evidence type="ECO:0000256" key="8">
    <source>
        <dbReference type="ARBA" id="ARBA00022553"/>
    </source>
</evidence>
<sequence>MATAYLDPNLNHALGGGAKSRLSAGPERVPGAPDRVLKVFHHFESDSEHSTWSSNIRHGDATDVRGIIQKIVDIHKVRCVACFGLRLSHIKSGNIHWLHPDMGVSHVREKYEQNRPQDEWRYELRIRYLPKGFLNQFIEDKPTLNYFYQQVKSDYMCEIADQVEQDIALKLGCLEIRRFFREMRGNALDKKSNYELLEKDVGLRRFFPKSLLDSVKAKTLRKQIQHTFKQFANLNDEQSVLKFFEILTPVYRFDKECFKCALGSSWVISVELAIGPGEGISYLTDKGSTPTHLANFTHVQSIQYSSAEERERKGTLQLDVAGAVEPLTVSTPSFTDAENMADLIDGYCRLVNGVSQSFIIRPQKGISALNLPYRVGNGEKRLEAVRTGVRAISVSETDDYAEIIDEEDTYTMPSTRDYEIQRERIDLGRCIGEGQFGDVHQGIYASPENPSLSVAVKTCKNCTSDSVREKFLQEALTMRQFDHPHIVKLIGVITENPVWIIMELCTLGELRSFLQVRKYNLDLATLILFAYQLSTALAYLESKRFVHRDIAARNVLVSSTDCVKLGDFGLSRYMEDSSYYKASKGKLPIKWMAPESINFRRFTSASDVWMFGVCMWEILMYGVKPFQGVKNNDVIGRIENGERLAMPHNCPPTLYSLMTKCWAYDPSKRPRFTELKTQLSTILEEEKAQQEERLRMEMRRQVTVSWDSGGSDEAPPKPSRPGYPSPRSSEGFCPSPQHGSQHNHYQVSSYPGPHAMPSVPGGGYPAQASVLDAHETWNHHRQDVPLWSPNVEDGSGVDMRGRGHLMEERLMLQQQQMEEDQRWLEQEEGFLKPESRNSRGSIDREDSALQGLVKPVAPPKKPPRPGAPSHLGSLASINPVDSYNEGVKIQPQEISPPPTANLDRSNDKVYENVTGLVKAVIEMSSKIQPAPPEEYVPMVKEVGLALRTLLATVDETIPILPASTHREIEMAQKLLNSDLAELISKMKLAQQYVLTSLQQDYKKQMLTAAHALAVDAKNLLDVIDQARLKTIAQSQPH</sequence>
<dbReference type="FunFam" id="1.10.510.10:FF:000039">
    <property type="entry name" value="Focal adhesion kinase, isoform D"/>
    <property type="match status" value="1"/>
</dbReference>
<dbReference type="PRINTS" id="PR00109">
    <property type="entry name" value="TYRKINASE"/>
</dbReference>
<keyword evidence="12 22" id="KW-0067">ATP-binding</keyword>
<feature type="domain" description="FERM" evidence="25">
    <location>
        <begin position="35"/>
        <end position="355"/>
    </location>
</feature>
<dbReference type="InterPro" id="IPR014352">
    <property type="entry name" value="FERM/acyl-CoA-bd_prot_sf"/>
</dbReference>
<name>A0A4W4FRX2_ELEEL</name>
<evidence type="ECO:0000313" key="27">
    <source>
        <dbReference type="Proteomes" id="UP000314983"/>
    </source>
</evidence>
<evidence type="ECO:0000256" key="6">
    <source>
        <dbReference type="ARBA" id="ARBA00022475"/>
    </source>
</evidence>
<reference evidence="26" key="3">
    <citation type="submission" date="2020-05" db="EMBL/GenBank/DDBJ databases">
        <title>Electrophorus electricus (electric eel) genome, fEleEle1, primary haplotype.</title>
        <authorList>
            <person name="Myers G."/>
            <person name="Meyer A."/>
            <person name="Fedrigo O."/>
            <person name="Formenti G."/>
            <person name="Rhie A."/>
            <person name="Tracey A."/>
            <person name="Sims Y."/>
            <person name="Jarvis E.D."/>
        </authorList>
    </citation>
    <scope>NUCLEOTIDE SEQUENCE [LARGE SCALE GENOMIC DNA]</scope>
</reference>
<dbReference type="SUPFAM" id="SSF50729">
    <property type="entry name" value="PH domain-like"/>
    <property type="match status" value="1"/>
</dbReference>
<keyword evidence="16" id="KW-0206">Cytoskeleton</keyword>
<evidence type="ECO:0000256" key="13">
    <source>
        <dbReference type="ARBA" id="ARBA00022949"/>
    </source>
</evidence>
<dbReference type="InterPro" id="IPR011009">
    <property type="entry name" value="Kinase-like_dom_sf"/>
</dbReference>
<keyword evidence="15" id="KW-0829">Tyrosine-protein kinase</keyword>
<dbReference type="InterPro" id="IPR019748">
    <property type="entry name" value="FERM_central"/>
</dbReference>
<evidence type="ECO:0000256" key="4">
    <source>
        <dbReference type="ARBA" id="ARBA00011903"/>
    </source>
</evidence>
<dbReference type="SUPFAM" id="SSF47031">
    <property type="entry name" value="Second domain of FERM"/>
    <property type="match status" value="1"/>
</dbReference>
<keyword evidence="5" id="KW-0217">Developmental protein</keyword>
<dbReference type="FunFam" id="1.20.120.330:FF:000001">
    <property type="entry name" value="focal adhesion kinase 1 isoform X1"/>
    <property type="match status" value="1"/>
</dbReference>
<evidence type="ECO:0000256" key="19">
    <source>
        <dbReference type="ARBA" id="ARBA00042078"/>
    </source>
</evidence>
<protein>
    <recommendedName>
        <fullName evidence="18">Focal adhesion kinase 1</fullName>
        <ecNumber evidence="4">2.7.10.2</ecNumber>
    </recommendedName>
    <alternativeName>
        <fullName evidence="19">Protein-tyrosine kinase 2</fullName>
    </alternativeName>
    <alternativeName>
        <fullName evidence="20">pp125FAK</fullName>
    </alternativeName>
</protein>
<dbReference type="PROSITE" id="PS00107">
    <property type="entry name" value="PROTEIN_KINASE_ATP"/>
    <property type="match status" value="1"/>
</dbReference>
<feature type="domain" description="Protein kinase" evidence="24">
    <location>
        <begin position="425"/>
        <end position="683"/>
    </location>
</feature>
<dbReference type="InterPro" id="IPR000719">
    <property type="entry name" value="Prot_kinase_dom"/>
</dbReference>
<dbReference type="Pfam" id="PF00373">
    <property type="entry name" value="FERM_M"/>
    <property type="match status" value="1"/>
</dbReference>
<dbReference type="FunFam" id="3.30.200.20:FF:000047">
    <property type="entry name" value="focal adhesion kinase 1 isoform X2"/>
    <property type="match status" value="1"/>
</dbReference>
<evidence type="ECO:0000259" key="24">
    <source>
        <dbReference type="PROSITE" id="PS50011"/>
    </source>
</evidence>
<dbReference type="PROSITE" id="PS50011">
    <property type="entry name" value="PROTEIN_KINASE_DOM"/>
    <property type="match status" value="1"/>
</dbReference>
<keyword evidence="8" id="KW-0597">Phosphoprotein</keyword>
<reference evidence="27" key="1">
    <citation type="journal article" date="2014" name="Science">
        <title>Nonhuman genetics. Genomic basis for the convergent evolution of electric organs.</title>
        <authorList>
            <person name="Gallant J.R."/>
            <person name="Traeger L.L."/>
            <person name="Volkening J.D."/>
            <person name="Moffett H."/>
            <person name="Chen P.H."/>
            <person name="Novina C.D."/>
            <person name="Phillips G.N.Jr."/>
            <person name="Anand R."/>
            <person name="Wells G.B."/>
            <person name="Pinch M."/>
            <person name="Guth R."/>
            <person name="Unguez G.A."/>
            <person name="Albert J.S."/>
            <person name="Zakon H.H."/>
            <person name="Samanta M.P."/>
            <person name="Sussman M.R."/>
        </authorList>
    </citation>
    <scope>NUCLEOTIDE SEQUENCE [LARGE SCALE GENOMIC DNA]</scope>
</reference>
<accession>A0A4W4FRX2</accession>
<evidence type="ECO:0000256" key="1">
    <source>
        <dbReference type="ARBA" id="ARBA00004120"/>
    </source>
</evidence>
<evidence type="ECO:0000256" key="9">
    <source>
        <dbReference type="ARBA" id="ARBA00022679"/>
    </source>
</evidence>
<dbReference type="PROSITE" id="PS50057">
    <property type="entry name" value="FERM_3"/>
    <property type="match status" value="1"/>
</dbReference>
<evidence type="ECO:0000313" key="26">
    <source>
        <dbReference type="Ensembl" id="ENSEEEP00000027690.2"/>
    </source>
</evidence>
<dbReference type="Gene3D" id="1.20.80.10">
    <property type="match status" value="1"/>
</dbReference>
<comment type="subcellular location">
    <subcellularLocation>
        <location evidence="2">Cell junction</location>
        <location evidence="2">Focal adhesion</location>
    </subcellularLocation>
    <subcellularLocation>
        <location evidence="3">Cell membrane</location>
        <topology evidence="3">Peripheral membrane protein</topology>
        <orientation evidence="3">Cytoplasmic side</orientation>
    </subcellularLocation>
    <subcellularLocation>
        <location evidence="1">Cytoplasm</location>
        <location evidence="1">Cytoskeleton</location>
        <location evidence="1">Cilium basal body</location>
    </subcellularLocation>
</comment>
<dbReference type="FunFam" id="2.30.29.30:FF:000058">
    <property type="entry name" value="focal adhesion kinase 1 isoform X1"/>
    <property type="match status" value="1"/>
</dbReference>
<evidence type="ECO:0000256" key="5">
    <source>
        <dbReference type="ARBA" id="ARBA00022473"/>
    </source>
</evidence>
<evidence type="ECO:0000256" key="16">
    <source>
        <dbReference type="ARBA" id="ARBA00023212"/>
    </source>
</evidence>
<dbReference type="Gene3D" id="1.20.120.330">
    <property type="entry name" value="Nucleotidyltransferases domain 2"/>
    <property type="match status" value="1"/>
</dbReference>
<dbReference type="CDD" id="cd14473">
    <property type="entry name" value="FERM_B-lobe"/>
    <property type="match status" value="1"/>
</dbReference>
<dbReference type="InterPro" id="IPR029071">
    <property type="entry name" value="Ubiquitin-like_domsf"/>
</dbReference>
<comment type="catalytic activity">
    <reaction evidence="21">
        <text>L-tyrosyl-[protein] + ATP = O-phospho-L-tyrosyl-[protein] + ADP + H(+)</text>
        <dbReference type="Rhea" id="RHEA:10596"/>
        <dbReference type="Rhea" id="RHEA-COMP:10136"/>
        <dbReference type="Rhea" id="RHEA-COMP:20101"/>
        <dbReference type="ChEBI" id="CHEBI:15378"/>
        <dbReference type="ChEBI" id="CHEBI:30616"/>
        <dbReference type="ChEBI" id="CHEBI:46858"/>
        <dbReference type="ChEBI" id="CHEBI:61978"/>
        <dbReference type="ChEBI" id="CHEBI:456216"/>
        <dbReference type="EC" id="2.7.10.2"/>
    </reaction>
</comment>
<dbReference type="Pfam" id="PF18038">
    <property type="entry name" value="FERM_N_2"/>
    <property type="match status" value="1"/>
</dbReference>
<dbReference type="SUPFAM" id="SSF56112">
    <property type="entry name" value="Protein kinase-like (PK-like)"/>
    <property type="match status" value="1"/>
</dbReference>
<feature type="compositionally biased region" description="Pro residues" evidence="23">
    <location>
        <begin position="856"/>
        <end position="866"/>
    </location>
</feature>
<dbReference type="PANTHER" id="PTHR46221">
    <property type="entry name" value="FERM AND PDZ DOMAIN-CONTAINING PROTEIN FAMILY MEMBER"/>
    <property type="match status" value="1"/>
</dbReference>
<reference evidence="27" key="2">
    <citation type="journal article" date="2017" name="Sci. Adv.">
        <title>A tail of two voltages: Proteomic comparison of the three electric organs of the electric eel.</title>
        <authorList>
            <person name="Traeger L.L."/>
            <person name="Sabat G."/>
            <person name="Barrett-Wilt G.A."/>
            <person name="Wells G.B."/>
            <person name="Sussman M.R."/>
        </authorList>
    </citation>
    <scope>NUCLEOTIDE SEQUENCE [LARGE SCALE GENOMIC DNA]</scope>
</reference>
<feature type="compositionally biased region" description="Polar residues" evidence="23">
    <location>
        <begin position="737"/>
        <end position="749"/>
    </location>
</feature>
<dbReference type="InterPro" id="IPR049385">
    <property type="entry name" value="FAK1-like_FERM_C"/>
</dbReference>
<dbReference type="Gene3D" id="2.30.29.30">
    <property type="entry name" value="Pleckstrin-homology domain (PH domain)/Phosphotyrosine-binding domain (PTB)"/>
    <property type="match status" value="1"/>
</dbReference>
<evidence type="ECO:0000256" key="7">
    <source>
        <dbReference type="ARBA" id="ARBA00022490"/>
    </source>
</evidence>
<dbReference type="GO" id="GO:0007172">
    <property type="term" value="P:signal complex assembly"/>
    <property type="evidence" value="ECO:0007669"/>
    <property type="project" value="InterPro"/>
</dbReference>
<evidence type="ECO:0000256" key="22">
    <source>
        <dbReference type="PROSITE-ProRule" id="PRU10141"/>
    </source>
</evidence>